<gene>
    <name evidence="1" type="ORF">MRATA1EN3_LOCUS22487</name>
</gene>
<dbReference type="EMBL" id="OX596090">
    <property type="protein sequence ID" value="CAI9711274.1"/>
    <property type="molecule type" value="Genomic_DNA"/>
</dbReference>
<reference evidence="1" key="1">
    <citation type="submission" date="2023-05" db="EMBL/GenBank/DDBJ databases">
        <authorList>
            <consortium name="ELIXIR-Norway"/>
        </authorList>
    </citation>
    <scope>NUCLEOTIDE SEQUENCE</scope>
</reference>
<protein>
    <submittedName>
        <fullName evidence="1">Uncharacterized protein</fullName>
    </submittedName>
</protein>
<accession>A0ACB0FEA0</accession>
<evidence type="ECO:0000313" key="2">
    <source>
        <dbReference type="Proteomes" id="UP001162501"/>
    </source>
</evidence>
<evidence type="ECO:0000313" key="1">
    <source>
        <dbReference type="EMBL" id="CAI9711274.1"/>
    </source>
</evidence>
<name>A0ACB0FEA0_RANTA</name>
<sequence length="318" mass="33516">MHLRASRGRPRVGRRAIQPGPEPGTPEKESSAENLHSCFASHIQLCSEMRYDGGPSLKPAAPRTPAGEAGPLRAPLLLKSPACSAVPQAAWRPSLEREPGDGGASSLPPWPQESTEFFPLSFSTPTHPDDPRLASSVQDRLGEEARCGPALLRLQPVVVCPPLPASACPCPRAAGQWAPPGAHGSLALFPGVPHGREGRSSVANLPQPERAIDLLREDKARTSCITGCLIETWQQAGHIKSSPEHSSQIPGQWALSEAQTQACHPLPAADASAAASSQAARHGLQKEPLVSSSRQQRSAAGTLVTQGRMEELSGKAVP</sequence>
<organism evidence="1 2">
    <name type="scientific">Rangifer tarandus platyrhynchus</name>
    <name type="common">Svalbard reindeer</name>
    <dbReference type="NCBI Taxonomy" id="3082113"/>
    <lineage>
        <taxon>Eukaryota</taxon>
        <taxon>Metazoa</taxon>
        <taxon>Chordata</taxon>
        <taxon>Craniata</taxon>
        <taxon>Vertebrata</taxon>
        <taxon>Euteleostomi</taxon>
        <taxon>Mammalia</taxon>
        <taxon>Eutheria</taxon>
        <taxon>Laurasiatheria</taxon>
        <taxon>Artiodactyla</taxon>
        <taxon>Ruminantia</taxon>
        <taxon>Pecora</taxon>
        <taxon>Cervidae</taxon>
        <taxon>Odocoileinae</taxon>
        <taxon>Rangifer</taxon>
    </lineage>
</organism>
<proteinExistence type="predicted"/>
<dbReference type="Proteomes" id="UP001162501">
    <property type="component" value="Chromosome 6"/>
</dbReference>